<keyword evidence="5 7" id="KW-0472">Membrane</keyword>
<evidence type="ECO:0000256" key="2">
    <source>
        <dbReference type="ARBA" id="ARBA00022448"/>
    </source>
</evidence>
<dbReference type="AlphaFoldDB" id="A0AA97CWN4"/>
<dbReference type="Pfam" id="PF03600">
    <property type="entry name" value="CitMHS"/>
    <property type="match status" value="1"/>
</dbReference>
<keyword evidence="4 7" id="KW-1133">Transmembrane helix</keyword>
<sequence>MLVVLGLAMVAVFMFLIMTKRATPVVALILVPTAFGLFAGAGLGISDMISDGIKDLAPTAAMLFFAIVFFGIMIDVGLFDPIVRAVVRLVRNDPARLVVGTGVLAAVVSLDGDGSTTFIIVTSALLPLYLKLGVSPVVLTVTAGLANGTMNILPWGGPTARAAAALNIDASDVFVPMIPSLIVGMIVVLAFAYHLGIMERRRIGRIEIAPSVLASATASVGTGGSGLPPTDGISSRPSGSAGDADRDSDDTAFGGVLDPARATLRPKLLWVNAALTVGLLAVLGADVIAIPVLFMIAAGLALIINFPQLKDQQEAIVRHSSSIVSVVAMVLAAAVLTGVFAGTGMVEALAHWLTGAIPDAMGPHMAIVAGILSIPMTFLMSNDAFYFGVMPVLTETASKYGIDPAEMARASITGQPVHMQSPLVPAILLLVALAAVPLADHHKKVLWRAAVVSVVMLLVGGLVGAIPF</sequence>
<evidence type="ECO:0000256" key="1">
    <source>
        <dbReference type="ARBA" id="ARBA00004141"/>
    </source>
</evidence>
<dbReference type="InterPro" id="IPR004680">
    <property type="entry name" value="Cit_transptr-like_dom"/>
</dbReference>
<gene>
    <name evidence="9" type="primary">citN</name>
    <name evidence="9" type="ORF">MP11Mi_23780</name>
</gene>
<evidence type="ECO:0000256" key="3">
    <source>
        <dbReference type="ARBA" id="ARBA00022692"/>
    </source>
</evidence>
<feature type="transmembrane region" description="Helical" evidence="7">
    <location>
        <begin position="321"/>
        <end position="341"/>
    </location>
</feature>
<evidence type="ECO:0000259" key="8">
    <source>
        <dbReference type="Pfam" id="PF03600"/>
    </source>
</evidence>
<feature type="transmembrane region" description="Helical" evidence="7">
    <location>
        <begin position="291"/>
        <end position="309"/>
    </location>
</feature>
<evidence type="ECO:0000313" key="9">
    <source>
        <dbReference type="EMBL" id="WOC13277.1"/>
    </source>
</evidence>
<keyword evidence="3 7" id="KW-0812">Transmembrane</keyword>
<evidence type="ECO:0000256" key="4">
    <source>
        <dbReference type="ARBA" id="ARBA00022989"/>
    </source>
</evidence>
<accession>A0AA97CWN4</accession>
<feature type="transmembrane region" description="Helical" evidence="7">
    <location>
        <begin position="422"/>
        <end position="439"/>
    </location>
</feature>
<feature type="transmembrane region" description="Helical" evidence="7">
    <location>
        <begin position="128"/>
        <end position="153"/>
    </location>
</feature>
<reference evidence="9" key="1">
    <citation type="submission" date="2023-06" db="EMBL/GenBank/DDBJ databases">
        <title>Gordonia sp. nov. and Pseudochrobactrum sp. nov., two species isolated from the burying beetle Nicrophorus vespilloides.</title>
        <authorList>
            <person name="Poehlein A."/>
            <person name="Guzman J."/>
            <person name="Daniel R."/>
            <person name="Vilcinskas A."/>
        </authorList>
    </citation>
    <scope>NUCLEOTIDE SEQUENCE</scope>
    <source>
        <strain evidence="9">MP11Mi</strain>
    </source>
</reference>
<feature type="domain" description="Citrate transporter-like" evidence="8">
    <location>
        <begin position="13"/>
        <end position="414"/>
    </location>
</feature>
<feature type="transmembrane region" description="Helical" evidence="7">
    <location>
        <begin position="173"/>
        <end position="195"/>
    </location>
</feature>
<keyword evidence="2" id="KW-0813">Transport</keyword>
<feature type="transmembrane region" description="Helical" evidence="7">
    <location>
        <begin position="29"/>
        <end position="49"/>
    </location>
</feature>
<dbReference type="GO" id="GO:0055085">
    <property type="term" value="P:transmembrane transport"/>
    <property type="evidence" value="ECO:0007669"/>
    <property type="project" value="InterPro"/>
</dbReference>
<dbReference type="GO" id="GO:0016020">
    <property type="term" value="C:membrane"/>
    <property type="evidence" value="ECO:0007669"/>
    <property type="project" value="UniProtKB-SubCell"/>
</dbReference>
<evidence type="ECO:0000256" key="6">
    <source>
        <dbReference type="SAM" id="MobiDB-lite"/>
    </source>
</evidence>
<proteinExistence type="predicted"/>
<feature type="transmembrane region" description="Helical" evidence="7">
    <location>
        <begin position="99"/>
        <end position="121"/>
    </location>
</feature>
<protein>
    <submittedName>
        <fullName evidence="9">Citrate transporter</fullName>
    </submittedName>
</protein>
<feature type="transmembrane region" description="Helical" evidence="7">
    <location>
        <begin position="361"/>
        <end position="380"/>
    </location>
</feature>
<feature type="transmembrane region" description="Helical" evidence="7">
    <location>
        <begin position="61"/>
        <end position="79"/>
    </location>
</feature>
<feature type="transmembrane region" description="Helical" evidence="7">
    <location>
        <begin position="445"/>
        <end position="466"/>
    </location>
</feature>
<dbReference type="RefSeq" id="WP_420039109.1">
    <property type="nucleotide sequence ID" value="NZ_CP128986.1"/>
</dbReference>
<name>A0AA97CWN4_9ACTN</name>
<organism evidence="9">
    <name type="scientific">Gordonia sp. MP11Mi</name>
    <dbReference type="NCBI Taxonomy" id="3022769"/>
    <lineage>
        <taxon>Bacteria</taxon>
        <taxon>Bacillati</taxon>
        <taxon>Actinomycetota</taxon>
        <taxon>Actinomycetes</taxon>
        <taxon>Mycobacteriales</taxon>
        <taxon>Gordoniaceae</taxon>
        <taxon>Gordonia</taxon>
    </lineage>
</organism>
<comment type="subcellular location">
    <subcellularLocation>
        <location evidence="1">Membrane</location>
        <topology evidence="1">Multi-pass membrane protein</topology>
    </subcellularLocation>
</comment>
<dbReference type="EMBL" id="CP128986">
    <property type="protein sequence ID" value="WOC13277.1"/>
    <property type="molecule type" value="Genomic_DNA"/>
</dbReference>
<feature type="region of interest" description="Disordered" evidence="6">
    <location>
        <begin position="219"/>
        <end position="247"/>
    </location>
</feature>
<evidence type="ECO:0000256" key="5">
    <source>
        <dbReference type="ARBA" id="ARBA00023136"/>
    </source>
</evidence>
<evidence type="ECO:0000256" key="7">
    <source>
        <dbReference type="SAM" id="Phobius"/>
    </source>
</evidence>
<feature type="transmembrane region" description="Helical" evidence="7">
    <location>
        <begin position="268"/>
        <end position="285"/>
    </location>
</feature>